<dbReference type="RefSeq" id="XP_060121778.1">
    <property type="nucleotide sequence ID" value="XM_060265795.1"/>
</dbReference>
<accession>A0AAF0JFE6</accession>
<name>A0AAF0JFE6_9BASI</name>
<protein>
    <submittedName>
        <fullName evidence="2">Uncharacterized protein</fullName>
    </submittedName>
</protein>
<organism evidence="2 3">
    <name type="scientific">Malassezia japonica</name>
    <dbReference type="NCBI Taxonomy" id="223818"/>
    <lineage>
        <taxon>Eukaryota</taxon>
        <taxon>Fungi</taxon>
        <taxon>Dikarya</taxon>
        <taxon>Basidiomycota</taxon>
        <taxon>Ustilaginomycotina</taxon>
        <taxon>Malasseziomycetes</taxon>
        <taxon>Malasseziales</taxon>
        <taxon>Malasseziaceae</taxon>
        <taxon>Malassezia</taxon>
    </lineage>
</organism>
<dbReference type="AlphaFoldDB" id="A0AAF0JFE6"/>
<evidence type="ECO:0000256" key="1">
    <source>
        <dbReference type="SAM" id="MobiDB-lite"/>
    </source>
</evidence>
<dbReference type="Proteomes" id="UP001217754">
    <property type="component" value="Chromosome 2"/>
</dbReference>
<feature type="region of interest" description="Disordered" evidence="1">
    <location>
        <begin position="1"/>
        <end position="26"/>
    </location>
</feature>
<keyword evidence="3" id="KW-1185">Reference proteome</keyword>
<proteinExistence type="predicted"/>
<dbReference type="EMBL" id="CP119959">
    <property type="protein sequence ID" value="WFD38881.1"/>
    <property type="molecule type" value="Genomic_DNA"/>
</dbReference>
<sequence>MDWDPALAEGPPPRHELESDEDEASPVQSVEVCIVPEHVEKGRPLVVLLGDAGAALLNSAHAPSAAWPATHTVQVSGVERAWVSLSGNSALLFVPRPDWLRSDACAPLAQAVLGALQPTSVAVVQAYTPSLYLTDVPPVDAPLRFLAHVPAGEKAPEAWTMAQRPMYAPWGVPNTVSGAAAAFYAEGVYERLPALLLSIPSYKLRPHANFQAPPLRWAVPYELQRITNDEAHARLATLTEPLDERYAEVLRALLPPPRPASGTTLGQIAAQFLLASKSTGDAGQVGDGGMYV</sequence>
<gene>
    <name evidence="2" type="ORF">MJAP1_001846</name>
</gene>
<dbReference type="GeneID" id="85225495"/>
<evidence type="ECO:0000313" key="3">
    <source>
        <dbReference type="Proteomes" id="UP001217754"/>
    </source>
</evidence>
<evidence type="ECO:0000313" key="2">
    <source>
        <dbReference type="EMBL" id="WFD38881.1"/>
    </source>
</evidence>
<reference evidence="2" key="1">
    <citation type="submission" date="2023-03" db="EMBL/GenBank/DDBJ databases">
        <title>Mating type loci evolution in Malassezia.</title>
        <authorList>
            <person name="Coelho M.A."/>
        </authorList>
    </citation>
    <scope>NUCLEOTIDE SEQUENCE</scope>
    <source>
        <strain evidence="2">CBS 9431</strain>
    </source>
</reference>